<comment type="caution">
    <text evidence="5">The sequence shown here is derived from an EMBL/GenBank/DDBJ whole genome shotgun (WGS) entry which is preliminary data.</text>
</comment>
<protein>
    <recommendedName>
        <fullName evidence="4">4Fe-4S ferredoxin-type domain-containing protein</fullName>
    </recommendedName>
</protein>
<name>A0A1F4TSN4_UNCSA</name>
<dbReference type="PANTHER" id="PTHR40447:SF1">
    <property type="entry name" value="ANAEROBIC SULFITE REDUCTASE SUBUNIT A"/>
    <property type="match status" value="1"/>
</dbReference>
<dbReference type="GO" id="GO:0051536">
    <property type="term" value="F:iron-sulfur cluster binding"/>
    <property type="evidence" value="ECO:0007669"/>
    <property type="project" value="UniProtKB-KW"/>
</dbReference>
<proteinExistence type="predicted"/>
<evidence type="ECO:0000313" key="6">
    <source>
        <dbReference type="Proteomes" id="UP000178951"/>
    </source>
</evidence>
<gene>
    <name evidence="5" type="ORF">A2311_00900</name>
</gene>
<accession>A0A1F4TSN4</accession>
<keyword evidence="1" id="KW-0479">Metal-binding</keyword>
<dbReference type="PROSITE" id="PS51379">
    <property type="entry name" value="4FE4S_FER_2"/>
    <property type="match status" value="1"/>
</dbReference>
<dbReference type="InterPro" id="IPR017900">
    <property type="entry name" value="4Fe4S_Fe_S_CS"/>
</dbReference>
<dbReference type="Pfam" id="PF17179">
    <property type="entry name" value="Fer4_22"/>
    <property type="match status" value="1"/>
</dbReference>
<dbReference type="PANTHER" id="PTHR40447">
    <property type="entry name" value="ANAEROBIC SULFITE REDUCTASE SUBUNIT A"/>
    <property type="match status" value="1"/>
</dbReference>
<dbReference type="SUPFAM" id="SSF46548">
    <property type="entry name" value="alpha-helical ferredoxin"/>
    <property type="match status" value="1"/>
</dbReference>
<evidence type="ECO:0000259" key="4">
    <source>
        <dbReference type="PROSITE" id="PS51379"/>
    </source>
</evidence>
<reference evidence="5 6" key="1">
    <citation type="journal article" date="2016" name="Nat. Commun.">
        <title>Thousands of microbial genomes shed light on interconnected biogeochemical processes in an aquifer system.</title>
        <authorList>
            <person name="Anantharaman K."/>
            <person name="Brown C.T."/>
            <person name="Hug L.A."/>
            <person name="Sharon I."/>
            <person name="Castelle C.J."/>
            <person name="Probst A.J."/>
            <person name="Thomas B.C."/>
            <person name="Singh A."/>
            <person name="Wilkins M.J."/>
            <person name="Karaoz U."/>
            <person name="Brodie E.L."/>
            <person name="Williams K.H."/>
            <person name="Hubbard S.S."/>
            <person name="Banfield J.F."/>
        </authorList>
    </citation>
    <scope>NUCLEOTIDE SEQUENCE [LARGE SCALE GENOMIC DNA]</scope>
</reference>
<dbReference type="Proteomes" id="UP000178951">
    <property type="component" value="Unassembled WGS sequence"/>
</dbReference>
<feature type="domain" description="4Fe-4S ferredoxin-type" evidence="4">
    <location>
        <begin position="303"/>
        <end position="334"/>
    </location>
</feature>
<keyword evidence="3" id="KW-0411">Iron-sulfur</keyword>
<dbReference type="EMBL" id="MEUF01000022">
    <property type="protein sequence ID" value="OGC35666.1"/>
    <property type="molecule type" value="Genomic_DNA"/>
</dbReference>
<evidence type="ECO:0000313" key="5">
    <source>
        <dbReference type="EMBL" id="OGC35666.1"/>
    </source>
</evidence>
<dbReference type="GO" id="GO:0046872">
    <property type="term" value="F:metal ion binding"/>
    <property type="evidence" value="ECO:0007669"/>
    <property type="project" value="UniProtKB-KW"/>
</dbReference>
<sequence>MTEYLLTTENLHNLVRQLIAEATIYAPINTAGRKYLEIVSPNNIDRIDLDGFRTVDTFKTAVFKISEQVARYFGQEEAAPIKKQVFLGIRACDLEGLSIGDRVFLEGDITDPFYKRLRENLLLISADCNDCGPTCFCTVVKGNPYPTRFFDLNLSPVDEGFIVEAKSEPGRALVDKYREYFNSPSDYMTREKNNNRREIIKKIANVNAAFHLRLDLTQTHKANLENKIWKTLTKDCVECSACNFACPSCTCFLLLDGAAGPAANSRHKVWDACLKNGYSEVAGGANSRPRLYERLQNRYHCKFDYSFERLGRFTCVGCGRCIDGCAGNIDMRKVFVELERQAPLTAKLE</sequence>
<evidence type="ECO:0000256" key="3">
    <source>
        <dbReference type="ARBA" id="ARBA00023014"/>
    </source>
</evidence>
<dbReference type="AlphaFoldDB" id="A0A1F4TSN4"/>
<dbReference type="InterPro" id="IPR017896">
    <property type="entry name" value="4Fe4S_Fe-S-bd"/>
</dbReference>
<keyword evidence="2" id="KW-0408">Iron</keyword>
<evidence type="ECO:0000256" key="1">
    <source>
        <dbReference type="ARBA" id="ARBA00022723"/>
    </source>
</evidence>
<organism evidence="5 6">
    <name type="scientific">candidate division WOR-1 bacterium RIFOXYB2_FULL_48_7</name>
    <dbReference type="NCBI Taxonomy" id="1802583"/>
    <lineage>
        <taxon>Bacteria</taxon>
        <taxon>Bacillati</taxon>
        <taxon>Saganbacteria</taxon>
    </lineage>
</organism>
<dbReference type="STRING" id="1802583.A2311_00900"/>
<evidence type="ECO:0000256" key="2">
    <source>
        <dbReference type="ARBA" id="ARBA00023004"/>
    </source>
</evidence>
<dbReference type="PROSITE" id="PS00198">
    <property type="entry name" value="4FE4S_FER_1"/>
    <property type="match status" value="1"/>
</dbReference>